<name>B0NMU0_BACSE</name>
<proteinExistence type="predicted"/>
<organism evidence="1 2">
    <name type="scientific">Bacteroides stercoris ATCC 43183</name>
    <dbReference type="NCBI Taxonomy" id="449673"/>
    <lineage>
        <taxon>Bacteria</taxon>
        <taxon>Pseudomonadati</taxon>
        <taxon>Bacteroidota</taxon>
        <taxon>Bacteroidia</taxon>
        <taxon>Bacteroidales</taxon>
        <taxon>Bacteroidaceae</taxon>
        <taxon>Bacteroides</taxon>
    </lineage>
</organism>
<protein>
    <submittedName>
        <fullName evidence="1">Uncharacterized protein</fullName>
    </submittedName>
</protein>
<dbReference type="Proteomes" id="UP000004713">
    <property type="component" value="Unassembled WGS sequence"/>
</dbReference>
<dbReference type="EMBL" id="ABFZ02000017">
    <property type="protein sequence ID" value="EDS16188.1"/>
    <property type="molecule type" value="Genomic_DNA"/>
</dbReference>
<reference evidence="1 2" key="2">
    <citation type="submission" date="2007-11" db="EMBL/GenBank/DDBJ databases">
        <authorList>
            <person name="Fulton L."/>
            <person name="Clifton S."/>
            <person name="Fulton B."/>
            <person name="Xu J."/>
            <person name="Minx P."/>
            <person name="Pepin K.H."/>
            <person name="Johnson M."/>
            <person name="Thiruvilangam P."/>
            <person name="Bhonagiri V."/>
            <person name="Nash W.E."/>
            <person name="Mardis E.R."/>
            <person name="Wilson R.K."/>
        </authorList>
    </citation>
    <scope>NUCLEOTIDE SEQUENCE [LARGE SCALE GENOMIC DNA]</scope>
    <source>
        <strain evidence="1 2">ATCC 43183</strain>
    </source>
</reference>
<accession>B0NMU0</accession>
<dbReference type="HOGENOM" id="CLU_3076944_0_0_10"/>
<sequence length="52" mass="5875">MKKAGGKLRSLQKINPFFRPPANIRPCPAELLLSSFAVFMLKILKYNVSQVI</sequence>
<dbReference type="AlphaFoldDB" id="B0NMU0"/>
<gene>
    <name evidence="1" type="ORF">BACSTE_00858</name>
</gene>
<evidence type="ECO:0000313" key="2">
    <source>
        <dbReference type="Proteomes" id="UP000004713"/>
    </source>
</evidence>
<evidence type="ECO:0000313" key="1">
    <source>
        <dbReference type="EMBL" id="EDS16188.1"/>
    </source>
</evidence>
<reference evidence="1 2" key="1">
    <citation type="submission" date="2007-11" db="EMBL/GenBank/DDBJ databases">
        <title>Draft genome sequence of Bacteroides stercoris(ATCC 43183).</title>
        <authorList>
            <person name="Sudarsanam P."/>
            <person name="Ley R."/>
            <person name="Guruge J."/>
            <person name="Turnbaugh P.J."/>
            <person name="Mahowald M."/>
            <person name="Liep D."/>
            <person name="Gordon J."/>
        </authorList>
    </citation>
    <scope>NUCLEOTIDE SEQUENCE [LARGE SCALE GENOMIC DNA]</scope>
    <source>
        <strain evidence="1 2">ATCC 43183</strain>
    </source>
</reference>
<comment type="caution">
    <text evidence="1">The sequence shown here is derived from an EMBL/GenBank/DDBJ whole genome shotgun (WGS) entry which is preliminary data.</text>
</comment>